<sequence>MLSCAPVEAYRWWNSNINPFGEVDLPPKIASPKEASLVWSKFFPIFDLIAPESVSYNLYWKSILSILSHFRPSKDIPSPFNNFPEFIVFLYNMRTIITPRNLTHCFQFLETYQYRNFAQFIIYEMPLYFHEPVLYLKSILELCDSSHALWNKIITQNAVCDAFFYMNANFLQPLAASSDSIKWSHHLILGEIIFRLLISTLRNNSTSLTNSNKFCDYLVRMIPSAPTSVKITATRWILTLTKRTLKKGDKDVLKTRIKNFLPFVKMTPYIFHYSIIYIRDNLISLTSPNKLLNTISVDSLFNIELILSFSKKIGPMAPLTKLSKGALASKIWHRAAFQAACEIIQTYSNENELKDWLTIYIRRLFIFVSLSNLAQKYKTRALLVTESLSKLLYLRINWIRQLVLNISYTINATRSTPPYFSAFFPSNSSNDEPTFGEFEAFQRVNSLINLKTFPFDGRKATFIPPPALDNSNPATASSSSIGPLPPMPPQNPLAHRGHLQAAKSNRRIQTKKAGKKKPVIKKPTTTKHIQHFKT</sequence>
<reference evidence="2" key="1">
    <citation type="submission" date="2016-10" db="EMBL/GenBank/DDBJ databases">
        <authorList>
            <person name="Benchimol M."/>
            <person name="Almeida L.G."/>
            <person name="Vasconcelos A.T."/>
            <person name="Perreira-Neves A."/>
            <person name="Rosa I.A."/>
            <person name="Tasca T."/>
            <person name="Bogo M.R."/>
            <person name="de Souza W."/>
        </authorList>
    </citation>
    <scope>NUCLEOTIDE SEQUENCE [LARGE SCALE GENOMIC DNA]</scope>
    <source>
        <strain evidence="2">K</strain>
    </source>
</reference>
<proteinExistence type="predicted"/>
<dbReference type="OrthoDB" id="10592242at2759"/>
<name>A0A1J4JXU3_9EUKA</name>
<dbReference type="GeneID" id="94828254"/>
<organism evidence="2 3">
    <name type="scientific">Tritrichomonas foetus</name>
    <dbReference type="NCBI Taxonomy" id="1144522"/>
    <lineage>
        <taxon>Eukaryota</taxon>
        <taxon>Metamonada</taxon>
        <taxon>Parabasalia</taxon>
        <taxon>Tritrichomonadida</taxon>
        <taxon>Tritrichomonadidae</taxon>
        <taxon>Tritrichomonas</taxon>
    </lineage>
</organism>
<feature type="compositionally biased region" description="Polar residues" evidence="1">
    <location>
        <begin position="469"/>
        <end position="481"/>
    </location>
</feature>
<keyword evidence="3" id="KW-1185">Reference proteome</keyword>
<evidence type="ECO:0000313" key="3">
    <source>
        <dbReference type="Proteomes" id="UP000179807"/>
    </source>
</evidence>
<accession>A0A1J4JXU3</accession>
<gene>
    <name evidence="2" type="ORF">TRFO_07214</name>
</gene>
<feature type="compositionally biased region" description="Basic residues" evidence="1">
    <location>
        <begin position="504"/>
        <end position="534"/>
    </location>
</feature>
<comment type="caution">
    <text evidence="2">The sequence shown here is derived from an EMBL/GenBank/DDBJ whole genome shotgun (WGS) entry which is preliminary data.</text>
</comment>
<evidence type="ECO:0000313" key="2">
    <source>
        <dbReference type="EMBL" id="OHT02356.1"/>
    </source>
</evidence>
<dbReference type="RefSeq" id="XP_068355492.1">
    <property type="nucleotide sequence ID" value="XM_068493550.1"/>
</dbReference>
<dbReference type="AlphaFoldDB" id="A0A1J4JXU3"/>
<evidence type="ECO:0000256" key="1">
    <source>
        <dbReference type="SAM" id="MobiDB-lite"/>
    </source>
</evidence>
<dbReference type="VEuPathDB" id="TrichDB:TRFO_07214"/>
<dbReference type="Proteomes" id="UP000179807">
    <property type="component" value="Unassembled WGS sequence"/>
</dbReference>
<feature type="region of interest" description="Disordered" evidence="1">
    <location>
        <begin position="464"/>
        <end position="534"/>
    </location>
</feature>
<protein>
    <submittedName>
        <fullName evidence="2">Uncharacterized protein</fullName>
    </submittedName>
</protein>
<dbReference type="EMBL" id="MLAK01000871">
    <property type="protein sequence ID" value="OHT02356.1"/>
    <property type="molecule type" value="Genomic_DNA"/>
</dbReference>